<keyword evidence="4" id="KW-0902">Two-component regulatory system</keyword>
<evidence type="ECO:0000313" key="12">
    <source>
        <dbReference type="EMBL" id="GAA5113304.1"/>
    </source>
</evidence>
<dbReference type="InterPro" id="IPR001789">
    <property type="entry name" value="Sig_transdc_resp-reg_receiver"/>
</dbReference>
<dbReference type="Pfam" id="PF00486">
    <property type="entry name" value="Trans_reg_C"/>
    <property type="match status" value="1"/>
</dbReference>
<evidence type="ECO:0000256" key="8">
    <source>
        <dbReference type="PROSITE-ProRule" id="PRU00169"/>
    </source>
</evidence>
<dbReference type="PANTHER" id="PTHR48111:SF39">
    <property type="entry name" value="TRANSCRIPTIONAL REGULATORY PROTEIN CPXR"/>
    <property type="match status" value="1"/>
</dbReference>
<evidence type="ECO:0000256" key="5">
    <source>
        <dbReference type="ARBA" id="ARBA00023015"/>
    </source>
</evidence>
<dbReference type="Gene3D" id="6.10.250.690">
    <property type="match status" value="1"/>
</dbReference>
<dbReference type="SUPFAM" id="SSF52172">
    <property type="entry name" value="CheY-like"/>
    <property type="match status" value="1"/>
</dbReference>
<evidence type="ECO:0000256" key="9">
    <source>
        <dbReference type="PROSITE-ProRule" id="PRU01091"/>
    </source>
</evidence>
<dbReference type="InterPro" id="IPR016032">
    <property type="entry name" value="Sig_transdc_resp-reg_C-effctor"/>
</dbReference>
<keyword evidence="5" id="KW-0805">Transcription regulation</keyword>
<comment type="caution">
    <text evidence="12">The sequence shown here is derived from an EMBL/GenBank/DDBJ whole genome shotgun (WGS) entry which is preliminary data.</text>
</comment>
<accession>A0ABP9NCU0</accession>
<dbReference type="PANTHER" id="PTHR48111">
    <property type="entry name" value="REGULATOR OF RPOS"/>
    <property type="match status" value="1"/>
</dbReference>
<dbReference type="InterPro" id="IPR036388">
    <property type="entry name" value="WH-like_DNA-bd_sf"/>
</dbReference>
<keyword evidence="6 9" id="KW-0238">DNA-binding</keyword>
<dbReference type="CDD" id="cd00383">
    <property type="entry name" value="trans_reg_C"/>
    <property type="match status" value="1"/>
</dbReference>
<feature type="modified residue" description="4-aspartylphosphate" evidence="8">
    <location>
        <position position="52"/>
    </location>
</feature>
<feature type="domain" description="OmpR/PhoB-type" evidence="11">
    <location>
        <begin position="132"/>
        <end position="230"/>
    </location>
</feature>
<dbReference type="Gene3D" id="1.10.10.10">
    <property type="entry name" value="Winged helix-like DNA-binding domain superfamily/Winged helix DNA-binding domain"/>
    <property type="match status" value="1"/>
</dbReference>
<keyword evidence="2" id="KW-0963">Cytoplasm</keyword>
<evidence type="ECO:0000313" key="13">
    <source>
        <dbReference type="Proteomes" id="UP001500171"/>
    </source>
</evidence>
<evidence type="ECO:0000256" key="3">
    <source>
        <dbReference type="ARBA" id="ARBA00022553"/>
    </source>
</evidence>
<proteinExistence type="predicted"/>
<dbReference type="Pfam" id="PF00072">
    <property type="entry name" value="Response_reg"/>
    <property type="match status" value="1"/>
</dbReference>
<dbReference type="InterPro" id="IPR001867">
    <property type="entry name" value="OmpR/PhoB-type_DNA-bd"/>
</dbReference>
<name>A0ABP9NCU0_9GAMM</name>
<comment type="subcellular location">
    <subcellularLocation>
        <location evidence="1">Cytoplasm</location>
    </subcellularLocation>
</comment>
<keyword evidence="13" id="KW-1185">Reference proteome</keyword>
<dbReference type="InterPro" id="IPR039420">
    <property type="entry name" value="WalR-like"/>
</dbReference>
<dbReference type="InterPro" id="IPR011006">
    <property type="entry name" value="CheY-like_superfamily"/>
</dbReference>
<reference evidence="13" key="1">
    <citation type="journal article" date="2019" name="Int. J. Syst. Evol. Microbiol.">
        <title>The Global Catalogue of Microorganisms (GCM) 10K type strain sequencing project: providing services to taxonomists for standard genome sequencing and annotation.</title>
        <authorList>
            <consortium name="The Broad Institute Genomics Platform"/>
            <consortium name="The Broad Institute Genome Sequencing Center for Infectious Disease"/>
            <person name="Wu L."/>
            <person name="Ma J."/>
        </authorList>
    </citation>
    <scope>NUCLEOTIDE SEQUENCE [LARGE SCALE GENOMIC DNA]</scope>
    <source>
        <strain evidence="13">JCM 18050</strain>
    </source>
</reference>
<evidence type="ECO:0000256" key="6">
    <source>
        <dbReference type="ARBA" id="ARBA00023125"/>
    </source>
</evidence>
<evidence type="ECO:0000256" key="2">
    <source>
        <dbReference type="ARBA" id="ARBA00022490"/>
    </source>
</evidence>
<evidence type="ECO:0000256" key="4">
    <source>
        <dbReference type="ARBA" id="ARBA00023012"/>
    </source>
</evidence>
<gene>
    <name evidence="12" type="ORF">GCM10023211_21180</name>
</gene>
<evidence type="ECO:0000259" key="10">
    <source>
        <dbReference type="PROSITE" id="PS50110"/>
    </source>
</evidence>
<dbReference type="PROSITE" id="PS50110">
    <property type="entry name" value="RESPONSE_REGULATORY"/>
    <property type="match status" value="1"/>
</dbReference>
<dbReference type="SMART" id="SM00448">
    <property type="entry name" value="REC"/>
    <property type="match status" value="1"/>
</dbReference>
<dbReference type="SMART" id="SM00862">
    <property type="entry name" value="Trans_reg_C"/>
    <property type="match status" value="1"/>
</dbReference>
<dbReference type="SUPFAM" id="SSF46894">
    <property type="entry name" value="C-terminal effector domain of the bipartite response regulators"/>
    <property type="match status" value="1"/>
</dbReference>
<protein>
    <submittedName>
        <fullName evidence="12">Response regulator transcription factor</fullName>
    </submittedName>
</protein>
<dbReference type="InterPro" id="IPR058124">
    <property type="entry name" value="CpxR-like_REC"/>
</dbReference>
<organism evidence="12 13">
    <name type="scientific">Orbus sasakiae</name>
    <dbReference type="NCBI Taxonomy" id="1078475"/>
    <lineage>
        <taxon>Bacteria</taxon>
        <taxon>Pseudomonadati</taxon>
        <taxon>Pseudomonadota</taxon>
        <taxon>Gammaproteobacteria</taxon>
        <taxon>Orbales</taxon>
        <taxon>Orbaceae</taxon>
        <taxon>Orbus</taxon>
    </lineage>
</organism>
<dbReference type="PROSITE" id="PS51755">
    <property type="entry name" value="OMPR_PHOB"/>
    <property type="match status" value="1"/>
</dbReference>
<dbReference type="Gene3D" id="3.40.50.2300">
    <property type="match status" value="1"/>
</dbReference>
<feature type="DNA-binding region" description="OmpR/PhoB-type" evidence="9">
    <location>
        <begin position="132"/>
        <end position="230"/>
    </location>
</feature>
<feature type="domain" description="Response regulatory" evidence="10">
    <location>
        <begin position="3"/>
        <end position="116"/>
    </location>
</feature>
<dbReference type="Proteomes" id="UP001500171">
    <property type="component" value="Unassembled WGS sequence"/>
</dbReference>
<dbReference type="CDD" id="cd17623">
    <property type="entry name" value="REC_OmpR_CpxR"/>
    <property type="match status" value="1"/>
</dbReference>
<keyword evidence="3 8" id="KW-0597">Phosphoprotein</keyword>
<evidence type="ECO:0000256" key="1">
    <source>
        <dbReference type="ARBA" id="ARBA00004496"/>
    </source>
</evidence>
<evidence type="ECO:0000259" key="11">
    <source>
        <dbReference type="PROSITE" id="PS51755"/>
    </source>
</evidence>
<dbReference type="EMBL" id="BAABHY010000006">
    <property type="protein sequence ID" value="GAA5113304.1"/>
    <property type="molecule type" value="Genomic_DNA"/>
</dbReference>
<evidence type="ECO:0000256" key="7">
    <source>
        <dbReference type="ARBA" id="ARBA00023163"/>
    </source>
</evidence>
<sequence length="230" mass="26104">MINILLIDDDVELSQMLSEYLTNESFKVKVVHTGQEGIDEALSGKYKAVILDIMLPDINGIDVLKSIRQSVNLPVIMLTAKGDNIDRVLGLELGADDYVPKPCYPRELLARLRAVLRRIDDQSALGQTELSNKKYEFHSLVLDVPQRLCIWNDVTIELTSTEFNLLALLVKHQDRVVTKEELSEVGLGRARELYDRSVDVHISNIRQKLHQLTKDAVTIETIRAVGYRIR</sequence>
<keyword evidence="7" id="KW-0804">Transcription</keyword>